<keyword evidence="3" id="KW-0805">Transcription regulation</keyword>
<keyword evidence="4" id="KW-0804">Transcription</keyword>
<evidence type="ECO:0000256" key="4">
    <source>
        <dbReference type="ARBA" id="ARBA00023163"/>
    </source>
</evidence>
<dbReference type="PANTHER" id="PTHR47338">
    <property type="entry name" value="ZN(II)2CYS6 TRANSCRIPTION FACTOR (EUROFUNG)-RELATED"/>
    <property type="match status" value="1"/>
</dbReference>
<dbReference type="CDD" id="cd12148">
    <property type="entry name" value="fungal_TF_MHR"/>
    <property type="match status" value="1"/>
</dbReference>
<dbReference type="OrthoDB" id="189997at2759"/>
<name>A0A225A808_TALAT</name>
<keyword evidence="7" id="KW-1185">Reference proteome</keyword>
<dbReference type="AlphaFoldDB" id="A0A225A808"/>
<keyword evidence="2" id="KW-0479">Metal-binding</keyword>
<organism evidence="6 7">
    <name type="scientific">Talaromyces atroroseus</name>
    <dbReference type="NCBI Taxonomy" id="1441469"/>
    <lineage>
        <taxon>Eukaryota</taxon>
        <taxon>Fungi</taxon>
        <taxon>Dikarya</taxon>
        <taxon>Ascomycota</taxon>
        <taxon>Pezizomycotina</taxon>
        <taxon>Eurotiomycetes</taxon>
        <taxon>Eurotiomycetidae</taxon>
        <taxon>Eurotiales</taxon>
        <taxon>Trichocomaceae</taxon>
        <taxon>Talaromyces</taxon>
        <taxon>Talaromyces sect. Trachyspermi</taxon>
    </lineage>
</organism>
<evidence type="ECO:0000256" key="5">
    <source>
        <dbReference type="ARBA" id="ARBA00023242"/>
    </source>
</evidence>
<evidence type="ECO:0000313" key="6">
    <source>
        <dbReference type="EMBL" id="OKL55990.1"/>
    </source>
</evidence>
<evidence type="ECO:0000256" key="2">
    <source>
        <dbReference type="ARBA" id="ARBA00022723"/>
    </source>
</evidence>
<reference evidence="6 7" key="1">
    <citation type="submission" date="2015-06" db="EMBL/GenBank/DDBJ databases">
        <title>Talaromyces atroroseus IBT 11181 draft genome.</title>
        <authorList>
            <person name="Rasmussen K.B."/>
            <person name="Rasmussen S."/>
            <person name="Petersen B."/>
            <person name="Sicheritz-Ponten T."/>
            <person name="Mortensen U.H."/>
            <person name="Thrane U."/>
        </authorList>
    </citation>
    <scope>NUCLEOTIDE SEQUENCE [LARGE SCALE GENOMIC DNA]</scope>
    <source>
        <strain evidence="6 7">IBT 11181</strain>
    </source>
</reference>
<dbReference type="EMBL" id="LFMY01000016">
    <property type="protein sequence ID" value="OKL55990.1"/>
    <property type="molecule type" value="Genomic_DNA"/>
</dbReference>
<protein>
    <recommendedName>
        <fullName evidence="8">Transcription factor domain-containing protein</fullName>
    </recommendedName>
</protein>
<dbReference type="RefSeq" id="XP_020116111.1">
    <property type="nucleotide sequence ID" value="XM_020263751.1"/>
</dbReference>
<evidence type="ECO:0008006" key="8">
    <source>
        <dbReference type="Google" id="ProtNLM"/>
    </source>
</evidence>
<proteinExistence type="predicted"/>
<comment type="caution">
    <text evidence="6">The sequence shown here is derived from an EMBL/GenBank/DDBJ whole genome shotgun (WGS) entry which is preliminary data.</text>
</comment>
<keyword evidence="5" id="KW-0539">Nucleus</keyword>
<dbReference type="GO" id="GO:0000981">
    <property type="term" value="F:DNA-binding transcription factor activity, RNA polymerase II-specific"/>
    <property type="evidence" value="ECO:0007669"/>
    <property type="project" value="InterPro"/>
</dbReference>
<dbReference type="PANTHER" id="PTHR47338:SF5">
    <property type="entry name" value="ZN(II)2CYS6 TRANSCRIPTION FACTOR (EUROFUNG)"/>
    <property type="match status" value="1"/>
</dbReference>
<dbReference type="GO" id="GO:0046872">
    <property type="term" value="F:metal ion binding"/>
    <property type="evidence" value="ECO:0007669"/>
    <property type="project" value="UniProtKB-KW"/>
</dbReference>
<dbReference type="STRING" id="1441469.A0A225A808"/>
<comment type="subcellular location">
    <subcellularLocation>
        <location evidence="1">Nucleus</location>
    </subcellularLocation>
</comment>
<dbReference type="GeneID" id="31008406"/>
<accession>A0A225A808</accession>
<dbReference type="Proteomes" id="UP000214365">
    <property type="component" value="Unassembled WGS sequence"/>
</dbReference>
<dbReference type="GO" id="GO:0005634">
    <property type="term" value="C:nucleus"/>
    <property type="evidence" value="ECO:0007669"/>
    <property type="project" value="UniProtKB-SubCell"/>
</dbReference>
<sequence length="383" mass="42822">MHALSLSAYQVRRSPSVVSELLQVKPAIRIKSLYDKIDELSALVSMHASHAERSGASAVPSTTPYLEPFNYIVPYRTHQYLFLGPSPPVALGNVTIAKLQQLGVQIDSSRSTSEYEQLPAAVQIKCDRNSLSPSVVRLLLTYYARCIEPTYPTKLIQCGEGVETDLKQLSDGNRCVILLACATAAVHKSYHLPSWKALATACRDWAGDLAQPLIERRDDFSVFVLIMFIVYELADPQRGLIWEFISTATRICFQLGWHRVDEDPAEVSDDESNDLARGTLSTETRRTLLSVLINIERPLSVLSQRTPLLRASTVTWESSSDFAYNSYWQIIRDYFGTNPKRPDDGRLYPANVRSFKGLHGSMRLINCDGDPLAGVRKLSRVVA</sequence>
<gene>
    <name evidence="6" type="ORF">UA08_08650</name>
</gene>
<dbReference type="InterPro" id="IPR050815">
    <property type="entry name" value="TF_fung"/>
</dbReference>
<evidence type="ECO:0000256" key="1">
    <source>
        <dbReference type="ARBA" id="ARBA00004123"/>
    </source>
</evidence>
<evidence type="ECO:0000313" key="7">
    <source>
        <dbReference type="Proteomes" id="UP000214365"/>
    </source>
</evidence>
<evidence type="ECO:0000256" key="3">
    <source>
        <dbReference type="ARBA" id="ARBA00023015"/>
    </source>
</evidence>